<dbReference type="PIRSF" id="PIRSF001589">
    <property type="entry name" value="Asn_synthetase_glu-h"/>
    <property type="match status" value="1"/>
</dbReference>
<dbReference type="KEGG" id="mno:Mnod_7772"/>
<evidence type="ECO:0000256" key="10">
    <source>
        <dbReference type="PIRSR" id="PIRSR001589-3"/>
    </source>
</evidence>
<dbReference type="GO" id="GO:0005524">
    <property type="term" value="F:ATP binding"/>
    <property type="evidence" value="ECO:0007669"/>
    <property type="project" value="UniProtKB-KW"/>
</dbReference>
<keyword evidence="13" id="KW-1185">Reference proteome</keyword>
<dbReference type="CDD" id="cd01991">
    <property type="entry name" value="Asn_synthase_B_C"/>
    <property type="match status" value="1"/>
</dbReference>
<evidence type="ECO:0000313" key="13">
    <source>
        <dbReference type="Proteomes" id="UP000008207"/>
    </source>
</evidence>
<dbReference type="GO" id="GO:0006529">
    <property type="term" value="P:asparagine biosynthetic process"/>
    <property type="evidence" value="ECO:0007669"/>
    <property type="project" value="UniProtKB-KW"/>
</dbReference>
<feature type="domain" description="Glutamine amidotransferase type-2" evidence="11">
    <location>
        <begin position="2"/>
        <end position="210"/>
    </location>
</feature>
<comment type="catalytic activity">
    <reaction evidence="7">
        <text>L-aspartate + L-glutamine + ATP + H2O = L-asparagine + L-glutamate + AMP + diphosphate + H(+)</text>
        <dbReference type="Rhea" id="RHEA:12228"/>
        <dbReference type="ChEBI" id="CHEBI:15377"/>
        <dbReference type="ChEBI" id="CHEBI:15378"/>
        <dbReference type="ChEBI" id="CHEBI:29985"/>
        <dbReference type="ChEBI" id="CHEBI:29991"/>
        <dbReference type="ChEBI" id="CHEBI:30616"/>
        <dbReference type="ChEBI" id="CHEBI:33019"/>
        <dbReference type="ChEBI" id="CHEBI:58048"/>
        <dbReference type="ChEBI" id="CHEBI:58359"/>
        <dbReference type="ChEBI" id="CHEBI:456215"/>
        <dbReference type="EC" id="6.3.5.4"/>
    </reaction>
</comment>
<keyword evidence="8" id="KW-0028">Amino-acid biosynthesis</keyword>
<dbReference type="SUPFAM" id="SSF52402">
    <property type="entry name" value="Adenine nucleotide alpha hydrolases-like"/>
    <property type="match status" value="1"/>
</dbReference>
<dbReference type="InterPro" id="IPR006426">
    <property type="entry name" value="Asn_synth_AEB"/>
</dbReference>
<dbReference type="PANTHER" id="PTHR43284">
    <property type="entry name" value="ASPARAGINE SYNTHETASE (GLUTAMINE-HYDROLYZING)"/>
    <property type="match status" value="1"/>
</dbReference>
<keyword evidence="4 9" id="KW-0547">Nucleotide-binding</keyword>
<reference evidence="13" key="1">
    <citation type="submission" date="2009-01" db="EMBL/GenBank/DDBJ databases">
        <title>Complete sequence of plasmid 2 of Methylobacterium nodulans ORS 2060.</title>
        <authorList>
            <consortium name="US DOE Joint Genome Institute"/>
            <person name="Lucas S."/>
            <person name="Copeland A."/>
            <person name="Lapidus A."/>
            <person name="Glavina del Rio T."/>
            <person name="Dalin E."/>
            <person name="Tice H."/>
            <person name="Bruce D."/>
            <person name="Goodwin L."/>
            <person name="Pitluck S."/>
            <person name="Sims D."/>
            <person name="Brettin T."/>
            <person name="Detter J.C."/>
            <person name="Han C."/>
            <person name="Larimer F."/>
            <person name="Land M."/>
            <person name="Hauser L."/>
            <person name="Kyrpides N."/>
            <person name="Ivanova N."/>
            <person name="Marx C.J."/>
            <person name="Richardson P."/>
        </authorList>
    </citation>
    <scope>NUCLEOTIDE SEQUENCE [LARGE SCALE GENOMIC DNA]</scope>
    <source>
        <strain evidence="13">LMG 21967 / CNCM I-2342 / ORS 2060</strain>
        <plasmid evidence="13">Plasmid pMNOD02</plasmid>
    </source>
</reference>
<dbReference type="Pfam" id="PF13537">
    <property type="entry name" value="GATase_7"/>
    <property type="match status" value="1"/>
</dbReference>
<evidence type="ECO:0000256" key="7">
    <source>
        <dbReference type="ARBA" id="ARBA00048741"/>
    </source>
</evidence>
<dbReference type="GO" id="GO:0004066">
    <property type="term" value="F:asparagine synthase (glutamine-hydrolyzing) activity"/>
    <property type="evidence" value="ECO:0007669"/>
    <property type="project" value="UniProtKB-EC"/>
</dbReference>
<feature type="binding site" evidence="9">
    <location>
        <position position="101"/>
    </location>
    <ligand>
        <name>L-glutamine</name>
        <dbReference type="ChEBI" id="CHEBI:58359"/>
    </ligand>
</feature>
<evidence type="ECO:0000256" key="3">
    <source>
        <dbReference type="ARBA" id="ARBA00012737"/>
    </source>
</evidence>
<dbReference type="NCBIfam" id="TIGR01536">
    <property type="entry name" value="asn_synth_AEB"/>
    <property type="match status" value="1"/>
</dbReference>
<evidence type="ECO:0000256" key="8">
    <source>
        <dbReference type="PIRSR" id="PIRSR001589-1"/>
    </source>
</evidence>
<feature type="active site" description="For GATase activity" evidence="8">
    <location>
        <position position="2"/>
    </location>
</feature>
<dbReference type="OrthoDB" id="9763290at2"/>
<dbReference type="Gene3D" id="3.40.50.620">
    <property type="entry name" value="HUPs"/>
    <property type="match status" value="2"/>
</dbReference>
<geneLocation type="plasmid" evidence="12 13">
    <name>pMNOD02</name>
</geneLocation>
<keyword evidence="12" id="KW-0436">Ligase</keyword>
<keyword evidence="5 9" id="KW-0067">ATP-binding</keyword>
<protein>
    <recommendedName>
        <fullName evidence="3">asparagine synthase (glutamine-hydrolyzing)</fullName>
        <ecNumber evidence="3">6.3.5.4</ecNumber>
    </recommendedName>
</protein>
<evidence type="ECO:0000256" key="9">
    <source>
        <dbReference type="PIRSR" id="PIRSR001589-2"/>
    </source>
</evidence>
<keyword evidence="12" id="KW-0614">Plasmid</keyword>
<evidence type="ECO:0000256" key="6">
    <source>
        <dbReference type="ARBA" id="ARBA00022962"/>
    </source>
</evidence>
<evidence type="ECO:0000256" key="4">
    <source>
        <dbReference type="ARBA" id="ARBA00022741"/>
    </source>
</evidence>
<evidence type="ECO:0000259" key="11">
    <source>
        <dbReference type="PROSITE" id="PS51278"/>
    </source>
</evidence>
<dbReference type="InterPro" id="IPR014729">
    <property type="entry name" value="Rossmann-like_a/b/a_fold"/>
</dbReference>
<dbReference type="InterPro" id="IPR029055">
    <property type="entry name" value="Ntn_hydrolases_N"/>
</dbReference>
<dbReference type="AlphaFoldDB" id="B8IXH9"/>
<dbReference type="InterPro" id="IPR051786">
    <property type="entry name" value="ASN_synthetase/amidase"/>
</dbReference>
<dbReference type="PANTHER" id="PTHR43284:SF1">
    <property type="entry name" value="ASPARAGINE SYNTHETASE"/>
    <property type="match status" value="1"/>
</dbReference>
<name>B8IXH9_METNO</name>
<accession>B8IXH9</accession>
<evidence type="ECO:0000256" key="5">
    <source>
        <dbReference type="ARBA" id="ARBA00022840"/>
    </source>
</evidence>
<organism evidence="12 13">
    <name type="scientific">Methylobacterium nodulans (strain LMG 21967 / CNCM I-2342 / ORS 2060)</name>
    <dbReference type="NCBI Taxonomy" id="460265"/>
    <lineage>
        <taxon>Bacteria</taxon>
        <taxon>Pseudomonadati</taxon>
        <taxon>Pseudomonadota</taxon>
        <taxon>Alphaproteobacteria</taxon>
        <taxon>Hyphomicrobiales</taxon>
        <taxon>Methylobacteriaceae</taxon>
        <taxon>Methylobacterium</taxon>
    </lineage>
</organism>
<evidence type="ECO:0000256" key="2">
    <source>
        <dbReference type="ARBA" id="ARBA00005752"/>
    </source>
</evidence>
<dbReference type="CDD" id="cd00712">
    <property type="entry name" value="AsnB"/>
    <property type="match status" value="1"/>
</dbReference>
<keyword evidence="8" id="KW-0061">Asparagine biosynthesis</keyword>
<comment type="similarity">
    <text evidence="2">Belongs to the asparagine synthetase family.</text>
</comment>
<dbReference type="Gene3D" id="3.60.20.10">
    <property type="entry name" value="Glutamine Phosphoribosylpyrophosphate, subunit 1, domain 1"/>
    <property type="match status" value="1"/>
</dbReference>
<sequence>MCGFLAVFHGGPRPLAPSTILAGLSAIRHRGPDERDIWLDPEAGVALGHTRLSIIGLSNGRQPIASQDGALQLIVNGEFYDFERIRAELQARGCVFRTQSDSEIALHLYREFGTAGLGRLRGEFALVLYDAVERQLVVMRDRFGIKPLFVAEHDGALWVGSEIKALVAAGVPAFWDLDAYVSRGFYLGNRTLFQGIRSLAPGHLLIASPGHIRERAYWDLDFPAAAALDSAAIDEAEAVEGLRAEILEAVGLRLRADVPIAVYLSGGIDSSAMLGCATRLRGTPLDAFTLSFTDDGDYDERRFAAEAASFNGARFHPIPVTQDDLADDFEEALWHNEVPFFNAHGVAKYRLSRVVAQARFKVVITGEGADEIFAGYPHFRRDMLLYNAERQDPGLVADLRARLARSEGGYGGTTLPADAAWMTDRLGHGVSWVGNQSAWFDALRALYDGPTRRRSAGIGAYRRFYNGLDHARMAGRDPLHRSMYLWAKSFLPNFVLTTLGDRMEMANSIEGRVPLLDHHVAEYAARLPVWLKIRGATEKHVFREAMRPFLPEALYRRKKHYFRAPPAMSAQRNRLAQLVADTLASRHLEDLPFFDARAVRKAHAEAAALPPERQALLDPMFTEITSLCLMQRRFGLATHPATLSPEASVREAAA</sequence>
<dbReference type="Pfam" id="PF00733">
    <property type="entry name" value="Asn_synthase"/>
    <property type="match status" value="1"/>
</dbReference>
<dbReference type="GO" id="GO:0005829">
    <property type="term" value="C:cytosol"/>
    <property type="evidence" value="ECO:0007669"/>
    <property type="project" value="TreeGrafter"/>
</dbReference>
<dbReference type="HOGENOM" id="CLU_014658_3_1_5"/>
<comment type="pathway">
    <text evidence="1">Amino-acid biosynthesis; L-asparagine biosynthesis; L-asparagine from L-aspartate (L-Gln route): step 1/1.</text>
</comment>
<dbReference type="InterPro" id="IPR033738">
    <property type="entry name" value="AsnB_N"/>
</dbReference>
<dbReference type="RefSeq" id="WP_012631017.1">
    <property type="nucleotide sequence ID" value="NC_011887.1"/>
</dbReference>
<dbReference type="EMBL" id="CP001351">
    <property type="protein sequence ID" value="ACL62811.1"/>
    <property type="molecule type" value="Genomic_DNA"/>
</dbReference>
<evidence type="ECO:0000313" key="12">
    <source>
        <dbReference type="EMBL" id="ACL62811.1"/>
    </source>
</evidence>
<feature type="site" description="Important for beta-aspartyl-AMP intermediate formation" evidence="10">
    <location>
        <position position="367"/>
    </location>
</feature>
<dbReference type="InterPro" id="IPR017932">
    <property type="entry name" value="GATase_2_dom"/>
</dbReference>
<keyword evidence="6 8" id="KW-0315">Glutamine amidotransferase</keyword>
<gene>
    <name evidence="12" type="ordered locus">Mnod_7772</name>
</gene>
<dbReference type="EC" id="6.3.5.4" evidence="3"/>
<dbReference type="SUPFAM" id="SSF56235">
    <property type="entry name" value="N-terminal nucleophile aminohydrolases (Ntn hydrolases)"/>
    <property type="match status" value="1"/>
</dbReference>
<proteinExistence type="inferred from homology"/>
<dbReference type="InterPro" id="IPR001962">
    <property type="entry name" value="Asn_synthase"/>
</dbReference>
<dbReference type="Proteomes" id="UP000008207">
    <property type="component" value="Plasmid pMNOD02"/>
</dbReference>
<evidence type="ECO:0000256" key="1">
    <source>
        <dbReference type="ARBA" id="ARBA00005187"/>
    </source>
</evidence>
<dbReference type="PROSITE" id="PS51278">
    <property type="entry name" value="GATASE_TYPE_2"/>
    <property type="match status" value="1"/>
</dbReference>